<keyword evidence="2" id="KW-0472">Membrane</keyword>
<evidence type="ECO:0000313" key="4">
    <source>
        <dbReference type="EMBL" id="KUL31481.1"/>
    </source>
</evidence>
<dbReference type="InterPro" id="IPR022603">
    <property type="entry name" value="DUF3152"/>
</dbReference>
<proteinExistence type="predicted"/>
<protein>
    <recommendedName>
        <fullName evidence="3">DUF3152 domain-containing protein</fullName>
    </recommendedName>
</protein>
<evidence type="ECO:0000313" key="5">
    <source>
        <dbReference type="Proteomes" id="UP000053244"/>
    </source>
</evidence>
<sequence length="309" mass="32484">MIDPVTSALEPEAPPPAEDRWRQWWLALFAVTLVLLTVVTVAVRNTGSPRPATTPVAAAASSAPILESAPSLPAAPSPSASAVTSAPPVATSSPAAPSASPVSSPPEVLQIAGVVPTHGSGTFLYAVKRGSLLGDKGPVRRFRVAVEKGSGEDPDAFATQVVSTLGDERSWTGNGTLRLQMVNGNEKADFTVYLATRDTAGQMCQQGGTNITIGGVPYTSCRATGKAIINLDRYRKSAKPYLNAKVSLAVYRNYVINHEVGHELGHHHEGCPKAGGPAPVMVQQTITLRGCVPYAWPRRDNKPFAGPHL</sequence>
<dbReference type="Pfam" id="PF11350">
    <property type="entry name" value="DUF3152"/>
    <property type="match status" value="1"/>
</dbReference>
<comment type="caution">
    <text evidence="4">The sequence shown here is derived from an EMBL/GenBank/DDBJ whole genome shotgun (WGS) entry which is preliminary data.</text>
</comment>
<dbReference type="AlphaFoldDB" id="A0A124GA89"/>
<keyword evidence="2" id="KW-0812">Transmembrane</keyword>
<feature type="domain" description="DUF3152" evidence="3">
    <location>
        <begin position="115"/>
        <end position="288"/>
    </location>
</feature>
<gene>
    <name evidence="4" type="ORF">ADL15_21620</name>
</gene>
<reference evidence="4 5" key="1">
    <citation type="submission" date="2015-10" db="EMBL/GenBank/DDBJ databases">
        <authorList>
            <person name="Gilbert D.G."/>
        </authorList>
    </citation>
    <scope>NUCLEOTIDE SEQUENCE [LARGE SCALE GENOMIC DNA]</scope>
    <source>
        <strain evidence="4 5">NRRL B-16712</strain>
    </source>
</reference>
<dbReference type="Proteomes" id="UP000053244">
    <property type="component" value="Unassembled WGS sequence"/>
</dbReference>
<dbReference type="OrthoDB" id="9779865at2"/>
<accession>A0A124GA89</accession>
<dbReference type="EMBL" id="LLZH01000211">
    <property type="protein sequence ID" value="KUL31481.1"/>
    <property type="molecule type" value="Genomic_DNA"/>
</dbReference>
<evidence type="ECO:0000256" key="1">
    <source>
        <dbReference type="SAM" id="MobiDB-lite"/>
    </source>
</evidence>
<evidence type="ECO:0000259" key="3">
    <source>
        <dbReference type="Pfam" id="PF11350"/>
    </source>
</evidence>
<keyword evidence="5" id="KW-1185">Reference proteome</keyword>
<evidence type="ECO:0000256" key="2">
    <source>
        <dbReference type="SAM" id="Phobius"/>
    </source>
</evidence>
<feature type="region of interest" description="Disordered" evidence="1">
    <location>
        <begin position="69"/>
        <end position="105"/>
    </location>
</feature>
<organism evidence="4 5">
    <name type="scientific">Actinoplanes awajinensis subsp. mycoplanecinus</name>
    <dbReference type="NCBI Taxonomy" id="135947"/>
    <lineage>
        <taxon>Bacteria</taxon>
        <taxon>Bacillati</taxon>
        <taxon>Actinomycetota</taxon>
        <taxon>Actinomycetes</taxon>
        <taxon>Micromonosporales</taxon>
        <taxon>Micromonosporaceae</taxon>
        <taxon>Actinoplanes</taxon>
    </lineage>
</organism>
<dbReference type="SUPFAM" id="SSF55486">
    <property type="entry name" value="Metalloproteases ('zincins'), catalytic domain"/>
    <property type="match status" value="1"/>
</dbReference>
<keyword evidence="2" id="KW-1133">Transmembrane helix</keyword>
<feature type="transmembrane region" description="Helical" evidence="2">
    <location>
        <begin position="24"/>
        <end position="43"/>
    </location>
</feature>
<name>A0A124GA89_9ACTN</name>